<dbReference type="SUPFAM" id="SSF69318">
    <property type="entry name" value="Integrin alpha N-terminal domain"/>
    <property type="match status" value="1"/>
</dbReference>
<dbReference type="Pfam" id="PF18370">
    <property type="entry name" value="RGI_lyase"/>
    <property type="match status" value="1"/>
</dbReference>
<dbReference type="CDD" id="cd10318">
    <property type="entry name" value="RGL11"/>
    <property type="match status" value="1"/>
</dbReference>
<feature type="region of interest" description="Disordered" evidence="1">
    <location>
        <begin position="1277"/>
        <end position="1341"/>
    </location>
</feature>
<feature type="chain" id="PRO_5045967809" evidence="2">
    <location>
        <begin position="30"/>
        <end position="1722"/>
    </location>
</feature>
<feature type="signal peptide" evidence="2">
    <location>
        <begin position="1"/>
        <end position="29"/>
    </location>
</feature>
<feature type="domain" description="SLH" evidence="3">
    <location>
        <begin position="1665"/>
        <end position="1722"/>
    </location>
</feature>
<keyword evidence="2" id="KW-0732">Signal</keyword>
<dbReference type="PROSITE" id="PS51272">
    <property type="entry name" value="SLH"/>
    <property type="match status" value="3"/>
</dbReference>
<dbReference type="Pfam" id="PF00395">
    <property type="entry name" value="SLH"/>
    <property type="match status" value="3"/>
</dbReference>
<evidence type="ECO:0000259" key="3">
    <source>
        <dbReference type="PROSITE" id="PS51272"/>
    </source>
</evidence>
<dbReference type="InterPro" id="IPR001119">
    <property type="entry name" value="SLH_dom"/>
</dbReference>
<accession>A0ABW1ISL4</accession>
<evidence type="ECO:0000313" key="4">
    <source>
        <dbReference type="EMBL" id="MFC5987838.1"/>
    </source>
</evidence>
<evidence type="ECO:0000256" key="1">
    <source>
        <dbReference type="SAM" id="MobiDB-lite"/>
    </source>
</evidence>
<dbReference type="InterPro" id="IPR028994">
    <property type="entry name" value="Integrin_alpha_N"/>
</dbReference>
<dbReference type="Pfam" id="PF07532">
    <property type="entry name" value="Big_4"/>
    <property type="match status" value="1"/>
</dbReference>
<dbReference type="InterPro" id="IPR049366">
    <property type="entry name" value="RGL11_C"/>
</dbReference>
<dbReference type="Pfam" id="PF21348">
    <property type="entry name" value="RGL11_C"/>
    <property type="match status" value="1"/>
</dbReference>
<organism evidence="4 5">
    <name type="scientific">Marinicrinis lubricantis</name>
    <dbReference type="NCBI Taxonomy" id="2086470"/>
    <lineage>
        <taxon>Bacteria</taxon>
        <taxon>Bacillati</taxon>
        <taxon>Bacillota</taxon>
        <taxon>Bacilli</taxon>
        <taxon>Bacillales</taxon>
        <taxon>Paenibacillaceae</taxon>
    </lineage>
</organism>
<protein>
    <submittedName>
        <fullName evidence="4">S-layer homology domain-containing protein</fullName>
    </submittedName>
</protein>
<evidence type="ECO:0000313" key="5">
    <source>
        <dbReference type="Proteomes" id="UP001596250"/>
    </source>
</evidence>
<comment type="caution">
    <text evidence="4">The sequence shown here is derived from an EMBL/GenBank/DDBJ whole genome shotgun (WGS) entry which is preliminary data.</text>
</comment>
<dbReference type="PANTHER" id="PTHR43118:SF1">
    <property type="entry name" value="RHAMNOGALACTURONAN LYASE (EUROFUNG)"/>
    <property type="match status" value="1"/>
</dbReference>
<sequence length="1722" mass="187463">MKLVKSRRIRQWCAVSLALILLFSSVPFAGAEGISSEGKILYDSTDFENEDVWGFVPGGGASADVIEEAGGNSYLSASGSGSGNRSIVKALDEPTNAAEVLFTFDWKPEEVSTAANSSEIVFRDTSGTPIFRFVKEGGPQGQIRYGIGTTGIDLSQTQTVTGVTYGGTWLTTNILFDFNAETVSVTMQDKENPANRFEAAGIDFSALNYVNRIAEIAIGGNRASGQSLNFTTGLDNVSVYVSSEPAPAQGDKNIVSIVTDYRTHIQLPLNVTKEEVIALFPSTVDVKVENDAIVQGVGVSWDSADFDSTALGTYTFTGILNIEGIPNVSNELDIQAFSQVEIVDAGKAPVIPGYETVHYTDFGDMVAVVPVNWGFTTANSTLSIHTDELEGNLTPKLQYSQVNQSGGRVATKILDPAVKGLQILLKFDWYPGELNDKGSHPNENGGELTILDSSNHVIFTLNNTRNAPLRYYVGGKAETAVNTGFVDMNTWYSVEVNLDLGQNEAQLKITDPQTGQTESYTSTMGGVAFDGSVGSIKLVGLRTSGNNITWTTYLDNLGIYQEPISGDTIVTVDQLPYHRVYVGEASQAIDSIGLPENVAVTLADNSKAMIPVAEWVSVGKPWNAAEQGVYEFKGTLADTDGAVNTLGKTATIYVYHRLSPPQTARQTEWLDRGAIALKAEDGIFISWRLLADEYDQDITFNLYRNSQKLNVEPLHITNFLDADGSSGDTYTIETLQNGKAMDTYDVSALEDDYLSIPMQKPEDGTTATGEYTYSINDSSVGDLDGDGEYEVIVKWYPSNAIDSSQSGMTGPTIFDAYKLDGTLLWRMNMGLNLTSGAHYNQFIVADLDGDGKSEFLIKTADATTVYGTTDGVFDSSKVMSVIGNPDDDGKWVNDSGHVYGGPEYISVFNGETGEVIDTIDYVFALGDVASWGDTWHNRSDRFLAGLAYLDGEKPSAIYGRGYYERTTFAAYSLVDGKLVQEWTFDSAEEGRGGGLGYHSLATGDVDNDGFDEIVAGSLTLDQDGTILYMMDGEMGREQGSHGDALHVGAFDPDREGLHVFGVHEVPAVASLEYHDGATGETLMSFYASKDTGRGLAANITSHPGYEFWGTGGDQPETGGAIYNVQGHVVADSFRSASLPVNFALYWDGDLLQELLDQTTISKYNESTGKADMVREFEGVVSNNGTKATPALQADILGDWREEVLLGTTDSSELRVYSTTIPTDYRLYTLMHDTVYRMGIAWQNTAYNQPPHIGFYLGEDIRETVLHGELNAPLVSYTNKPELEEPEQPGGPDPEEPGNPDPEQPGGPDTEEPGSPSSPGGIYFPTIPSPAKPEISVREDGSTVIQTKGAWNDEAQQHEVKLDEDVLQNALEQAAEREDGKKRVRIEITEEAERISIQLPVSAVRSSADHEVILVSSLGEIVLPSNMLGHLELQVDDIMELIMNDAAAEEAEDRKAIELYIELNGERLEWRNANAPVTVSLPYEPSEIEEANDEFLVIQYIDEEGNRTPITNGRYVPDDSRMVFTTDHFSKFAVSYIHKTFGDLSAHGWAKHEIEVLASKGIIQGTSELSGTFSPEAQISRADFLILLVKALGLKAQADHSFADIRPTDYYYEAVGIAKKLGISYGDENALFHPRAEITRQDMIVLTARALEVSGYELGVPDESVLDRFKDQDDIADYALQAVSALVQKQLIVGSHDRMNPRGLATRAEAAVFLYGVYSMLFS</sequence>
<dbReference type="InterPro" id="IPR013783">
    <property type="entry name" value="Ig-like_fold"/>
</dbReference>
<dbReference type="InterPro" id="IPR034641">
    <property type="entry name" value="RGL11"/>
</dbReference>
<dbReference type="InterPro" id="IPR041624">
    <property type="entry name" value="RGI_lyase"/>
</dbReference>
<feature type="domain" description="SLH" evidence="3">
    <location>
        <begin position="1536"/>
        <end position="1601"/>
    </location>
</feature>
<dbReference type="RefSeq" id="WP_379895257.1">
    <property type="nucleotide sequence ID" value="NZ_CBCSCT010000030.1"/>
</dbReference>
<dbReference type="PANTHER" id="PTHR43118">
    <property type="entry name" value="RHAMNOGALACTURONAN LYASE (EUROFUNG)"/>
    <property type="match status" value="1"/>
</dbReference>
<keyword evidence="5" id="KW-1185">Reference proteome</keyword>
<proteinExistence type="predicted"/>
<dbReference type="InterPro" id="IPR011081">
    <property type="entry name" value="Big_4"/>
</dbReference>
<evidence type="ECO:0000256" key="2">
    <source>
        <dbReference type="SAM" id="SignalP"/>
    </source>
</evidence>
<feature type="domain" description="SLH" evidence="3">
    <location>
        <begin position="1602"/>
        <end position="1660"/>
    </location>
</feature>
<dbReference type="Proteomes" id="UP001596250">
    <property type="component" value="Unassembled WGS sequence"/>
</dbReference>
<name>A0ABW1ISL4_9BACL</name>
<dbReference type="Gene3D" id="2.60.40.10">
    <property type="entry name" value="Immunoglobulins"/>
    <property type="match status" value="1"/>
</dbReference>
<gene>
    <name evidence="4" type="ORF">ACFPXP_15640</name>
</gene>
<reference evidence="5" key="1">
    <citation type="journal article" date="2019" name="Int. J. Syst. Evol. Microbiol.">
        <title>The Global Catalogue of Microorganisms (GCM) 10K type strain sequencing project: providing services to taxonomists for standard genome sequencing and annotation.</title>
        <authorList>
            <consortium name="The Broad Institute Genomics Platform"/>
            <consortium name="The Broad Institute Genome Sequencing Center for Infectious Disease"/>
            <person name="Wu L."/>
            <person name="Ma J."/>
        </authorList>
    </citation>
    <scope>NUCLEOTIDE SEQUENCE [LARGE SCALE GENOMIC DNA]</scope>
    <source>
        <strain evidence="5">CCM 8749</strain>
    </source>
</reference>
<dbReference type="EMBL" id="JBHSQV010000171">
    <property type="protein sequence ID" value="MFC5987838.1"/>
    <property type="molecule type" value="Genomic_DNA"/>
</dbReference>